<feature type="region of interest" description="Disordered" evidence="1">
    <location>
        <begin position="153"/>
        <end position="176"/>
    </location>
</feature>
<dbReference type="Proteomes" id="UP000326396">
    <property type="component" value="Linkage Group LG12"/>
</dbReference>
<name>A0A5N6PEV8_9ASTR</name>
<keyword evidence="3" id="KW-1185">Reference proteome</keyword>
<evidence type="ECO:0000313" key="3">
    <source>
        <dbReference type="Proteomes" id="UP000326396"/>
    </source>
</evidence>
<evidence type="ECO:0000313" key="2">
    <source>
        <dbReference type="EMBL" id="KAD6453112.1"/>
    </source>
</evidence>
<gene>
    <name evidence="2" type="ORF">E3N88_07817</name>
</gene>
<dbReference type="EMBL" id="SZYD01000004">
    <property type="protein sequence ID" value="KAD6453112.1"/>
    <property type="molecule type" value="Genomic_DNA"/>
</dbReference>
<accession>A0A5N6PEV8</accession>
<comment type="caution">
    <text evidence="2">The sequence shown here is derived from an EMBL/GenBank/DDBJ whole genome shotgun (WGS) entry which is preliminary data.</text>
</comment>
<dbReference type="AlphaFoldDB" id="A0A5N6PEV8"/>
<protein>
    <submittedName>
        <fullName evidence="2">Uncharacterized protein</fullName>
    </submittedName>
</protein>
<proteinExistence type="predicted"/>
<sequence>MVNQTLRLDAHDQQSFQLHNEVAEIKTSLKLLQEKRLASIEFRKTILEWMKTQDNQFVEDQWGSSGILLPDSKTSSDTKDSSGDLQKLQLSAFNGFEPPRDIPKVNLNLGTHSTPEALAADIEEEMVLPNPSNNSVSLFRDFNSLRPFEATNIWGQSMPTPGGSPPSYGRHKDMAGSPGGEKGYDVIIRVWLGYGPQFQIP</sequence>
<evidence type="ECO:0000256" key="1">
    <source>
        <dbReference type="SAM" id="MobiDB-lite"/>
    </source>
</evidence>
<organism evidence="2 3">
    <name type="scientific">Mikania micrantha</name>
    <name type="common">bitter vine</name>
    <dbReference type="NCBI Taxonomy" id="192012"/>
    <lineage>
        <taxon>Eukaryota</taxon>
        <taxon>Viridiplantae</taxon>
        <taxon>Streptophyta</taxon>
        <taxon>Embryophyta</taxon>
        <taxon>Tracheophyta</taxon>
        <taxon>Spermatophyta</taxon>
        <taxon>Magnoliopsida</taxon>
        <taxon>eudicotyledons</taxon>
        <taxon>Gunneridae</taxon>
        <taxon>Pentapetalae</taxon>
        <taxon>asterids</taxon>
        <taxon>campanulids</taxon>
        <taxon>Asterales</taxon>
        <taxon>Asteraceae</taxon>
        <taxon>Asteroideae</taxon>
        <taxon>Heliantheae alliance</taxon>
        <taxon>Eupatorieae</taxon>
        <taxon>Mikania</taxon>
    </lineage>
</organism>
<reference evidence="2 3" key="1">
    <citation type="submission" date="2019-05" db="EMBL/GenBank/DDBJ databases">
        <title>Mikania micrantha, genome provides insights into the molecular mechanism of rapid growth.</title>
        <authorList>
            <person name="Liu B."/>
        </authorList>
    </citation>
    <scope>NUCLEOTIDE SEQUENCE [LARGE SCALE GENOMIC DNA]</scope>
    <source>
        <strain evidence="2">NLD-2019</strain>
        <tissue evidence="2">Leaf</tissue>
    </source>
</reference>